<protein>
    <recommendedName>
        <fullName evidence="1">Pvc16 N-terminal domain-containing protein</fullName>
    </recommendedName>
</protein>
<dbReference type="InterPro" id="IPR025351">
    <property type="entry name" value="Pvc16_N"/>
</dbReference>
<organism evidence="2 3">
    <name type="scientific">Leeuwenhoekiella blandensis (strain CECT 7118 / CCUG 51940 / KCTC 22103 / MED217)</name>
    <name type="common">Flavobacterium sp. (strain MED217)</name>
    <dbReference type="NCBI Taxonomy" id="398720"/>
    <lineage>
        <taxon>Bacteria</taxon>
        <taxon>Pseudomonadati</taxon>
        <taxon>Bacteroidota</taxon>
        <taxon>Flavobacteriia</taxon>
        <taxon>Flavobacteriales</taxon>
        <taxon>Flavobacteriaceae</taxon>
        <taxon>Leeuwenhoekiella</taxon>
    </lineage>
</organism>
<gene>
    <name evidence="2" type="ORF">MED217_08650</name>
</gene>
<dbReference type="AlphaFoldDB" id="A3XPC5"/>
<dbReference type="EMBL" id="AANC01000007">
    <property type="protein sequence ID" value="EAQ48603.1"/>
    <property type="molecule type" value="Genomic_DNA"/>
</dbReference>
<dbReference type="Proteomes" id="UP000001601">
    <property type="component" value="Unassembled WGS sequence"/>
</dbReference>
<sequence>MLYESLEILREQVANYLEEMGLGSNIVVLDSIAHFIDNTNRDNEPLDNKVILSLLNLQEETALKNQRNYTIEAGKPVYRNAPVNLNAYILFTCNRSDYAFSLRSLASIISFFQGKNSFNHKNTLFSRNTQVMQSVTEFQFTTELFTPSFEELNYIWSMLGGKAYPAAMYKLNIIKLQREHIQDEGALLTQVQTQYNQITS</sequence>
<dbReference type="Pfam" id="PF14065">
    <property type="entry name" value="Pvc16_N"/>
    <property type="match status" value="1"/>
</dbReference>
<evidence type="ECO:0000313" key="2">
    <source>
        <dbReference type="EMBL" id="EAQ48603.1"/>
    </source>
</evidence>
<evidence type="ECO:0000259" key="1">
    <source>
        <dbReference type="Pfam" id="PF14065"/>
    </source>
</evidence>
<dbReference type="OrthoDB" id="7560784at2"/>
<evidence type="ECO:0000313" key="3">
    <source>
        <dbReference type="Proteomes" id="UP000001601"/>
    </source>
</evidence>
<feature type="domain" description="Pvc16 N-terminal" evidence="1">
    <location>
        <begin position="7"/>
        <end position="186"/>
    </location>
</feature>
<dbReference type="eggNOG" id="ENOG5032RD6">
    <property type="taxonomic scope" value="Bacteria"/>
</dbReference>
<reference evidence="2 3" key="1">
    <citation type="journal article" date="2007" name="Nature">
        <title>Light stimulates growth of proteorhodopsin-containing marine Flavobacteria.</title>
        <authorList>
            <person name="Gomez-Consarnau L."/>
            <person name="Gonzalez J.M."/>
            <person name="Coll-Llado M."/>
            <person name="Gourdon P."/>
            <person name="Pascher T."/>
            <person name="Neutze R."/>
            <person name="Pedros-Alio C."/>
            <person name="Pinhassi J."/>
        </authorList>
    </citation>
    <scope>NUCLEOTIDE SEQUENCE [LARGE SCALE GENOMIC DNA]</scope>
    <source>
        <strain evidence="2 3">MED217</strain>
    </source>
</reference>
<dbReference type="HOGENOM" id="CLU_110138_0_0_10"/>
<dbReference type="STRING" id="398720.MED217_08650"/>
<dbReference type="RefSeq" id="WP_009780106.1">
    <property type="nucleotide sequence ID" value="NZ_CH672395.1"/>
</dbReference>
<accession>A3XPC5</accession>
<name>A3XPC5_LEEBM</name>
<comment type="caution">
    <text evidence="2">The sequence shown here is derived from an EMBL/GenBank/DDBJ whole genome shotgun (WGS) entry which is preliminary data.</text>
</comment>
<proteinExistence type="predicted"/>
<keyword evidence="3" id="KW-1185">Reference proteome</keyword>